<gene>
    <name evidence="2" type="ORF">ACFO0S_08385</name>
</gene>
<comment type="caution">
    <text evidence="2">The sequence shown here is derived from an EMBL/GenBank/DDBJ whole genome shotgun (WGS) entry which is preliminary data.</text>
</comment>
<sequence length="524" mass="61349">MNEQDFEKRLQNLKSAYDRLEHRTDSAHVLKELQPKVETAKKPSKRRAWHIPLLSAASIVILFGLGSSMLPDNTTTSTQEQETIEPADPDFDYKMFTSMLKQQFERLENEQFQKSGLTREQYFSMPSVSLAKQTYSRYMTGNWEEANGRSENEFVAYIMHRIQEELYTPRELVQQKVNEFEQLPLDLQMSQSVLQQYSWRYQEYARAKSEDGMIYKRSNDADRELLDEVLDPMFAPILDFYEAGPIMYGGDIIPELVTLPELFIPMEAAYATDEIAMYEEKHELATLLFLSAKGTMSQNLEEQRGEVFENGVVKQQFREVWKRYAEQPEYTLSALIFRPIVEQMENTNWTKSDLWEHFDYEDAIAHLDNLDNGFYGVPGEESNPVVVDDAFMQKIHEHFKTLAMMDSSDKYAGLTPEEIVGLYYYYGQLGKIELRYEMYIDDDRFMQIPWEEYKDAPLGPDLPFDQFAERLSFVDHGINEYDMHTGLVQIQLTEEGRHDAKEGIRTFQLIKTDDGWKIPFMPTQ</sequence>
<dbReference type="RefSeq" id="WP_378141392.1">
    <property type="nucleotide sequence ID" value="NZ_JBHSEF010000022.1"/>
</dbReference>
<evidence type="ECO:0000256" key="1">
    <source>
        <dbReference type="SAM" id="Phobius"/>
    </source>
</evidence>
<dbReference type="EMBL" id="JBHSEF010000022">
    <property type="protein sequence ID" value="MFC4355061.1"/>
    <property type="molecule type" value="Genomic_DNA"/>
</dbReference>
<evidence type="ECO:0000313" key="2">
    <source>
        <dbReference type="EMBL" id="MFC4355061.1"/>
    </source>
</evidence>
<protein>
    <submittedName>
        <fullName evidence="2">Uncharacterized protein</fullName>
    </submittedName>
</protein>
<name>A0ABV8UWG2_9BACL</name>
<organism evidence="2 3">
    <name type="scientific">Chryseomicrobium palamuruense</name>
    <dbReference type="NCBI Taxonomy" id="682973"/>
    <lineage>
        <taxon>Bacteria</taxon>
        <taxon>Bacillati</taxon>
        <taxon>Bacillota</taxon>
        <taxon>Bacilli</taxon>
        <taxon>Bacillales</taxon>
        <taxon>Caryophanaceae</taxon>
        <taxon>Chryseomicrobium</taxon>
    </lineage>
</organism>
<keyword evidence="1" id="KW-0812">Transmembrane</keyword>
<keyword evidence="3" id="KW-1185">Reference proteome</keyword>
<keyword evidence="1" id="KW-1133">Transmembrane helix</keyword>
<dbReference type="Proteomes" id="UP001595733">
    <property type="component" value="Unassembled WGS sequence"/>
</dbReference>
<reference evidence="3" key="1">
    <citation type="journal article" date="2019" name="Int. J. Syst. Evol. Microbiol.">
        <title>The Global Catalogue of Microorganisms (GCM) 10K type strain sequencing project: providing services to taxonomists for standard genome sequencing and annotation.</title>
        <authorList>
            <consortium name="The Broad Institute Genomics Platform"/>
            <consortium name="The Broad Institute Genome Sequencing Center for Infectious Disease"/>
            <person name="Wu L."/>
            <person name="Ma J."/>
        </authorList>
    </citation>
    <scope>NUCLEOTIDE SEQUENCE [LARGE SCALE GENOMIC DNA]</scope>
    <source>
        <strain evidence="3">CCUG 50353</strain>
    </source>
</reference>
<feature type="transmembrane region" description="Helical" evidence="1">
    <location>
        <begin position="51"/>
        <end position="70"/>
    </location>
</feature>
<evidence type="ECO:0000313" key="3">
    <source>
        <dbReference type="Proteomes" id="UP001595733"/>
    </source>
</evidence>
<keyword evidence="1" id="KW-0472">Membrane</keyword>
<accession>A0ABV8UWG2</accession>
<proteinExistence type="predicted"/>